<evidence type="ECO:0000256" key="6">
    <source>
        <dbReference type="ARBA" id="ARBA00023172"/>
    </source>
</evidence>
<keyword evidence="2" id="KW-1029">Fimbrium biogenesis</keyword>
<dbReference type="SUPFAM" id="SSF56349">
    <property type="entry name" value="DNA breaking-rejoining enzymes"/>
    <property type="match status" value="1"/>
</dbReference>
<dbReference type="EMBL" id="LT615367">
    <property type="protein sequence ID" value="SLM61982.1"/>
    <property type="molecule type" value="Genomic_DNA"/>
</dbReference>
<dbReference type="Gene3D" id="1.10.443.10">
    <property type="entry name" value="Intergrase catalytic core"/>
    <property type="match status" value="1"/>
</dbReference>
<proteinExistence type="inferred from homology"/>
<keyword evidence="9" id="KW-1185">Reference proteome</keyword>
<comment type="similarity">
    <text evidence="1">Belongs to the 'phage' integrase family.</text>
</comment>
<dbReference type="Pfam" id="PF00589">
    <property type="entry name" value="Phage_integrase"/>
    <property type="match status" value="1"/>
</dbReference>
<keyword evidence="4" id="KW-0805">Transcription regulation</keyword>
<evidence type="ECO:0000256" key="5">
    <source>
        <dbReference type="ARBA" id="ARBA00023163"/>
    </source>
</evidence>
<dbReference type="PROSITE" id="PS51898">
    <property type="entry name" value="TYR_RECOMBINASE"/>
    <property type="match status" value="1"/>
</dbReference>
<name>A0A375A781_9GAMM</name>
<keyword evidence="3" id="KW-0229">DNA integration</keyword>
<dbReference type="PANTHER" id="PTHR30349">
    <property type="entry name" value="PHAGE INTEGRASE-RELATED"/>
    <property type="match status" value="1"/>
</dbReference>
<dbReference type="InterPro" id="IPR002104">
    <property type="entry name" value="Integrase_catalytic"/>
</dbReference>
<dbReference type="Proteomes" id="UP000294820">
    <property type="component" value="Chromosome 1"/>
</dbReference>
<dbReference type="GO" id="GO:0015074">
    <property type="term" value="P:DNA integration"/>
    <property type="evidence" value="ECO:0007669"/>
    <property type="project" value="UniProtKB-KW"/>
</dbReference>
<dbReference type="InterPro" id="IPR011010">
    <property type="entry name" value="DNA_brk_join_enz"/>
</dbReference>
<keyword evidence="5" id="KW-0804">Transcription</keyword>
<evidence type="ECO:0000313" key="9">
    <source>
        <dbReference type="Proteomes" id="UP000294820"/>
    </source>
</evidence>
<dbReference type="InterPro" id="IPR050090">
    <property type="entry name" value="Tyrosine_recombinase_XerCD"/>
</dbReference>
<evidence type="ECO:0000313" key="8">
    <source>
        <dbReference type="EMBL" id="SLM61982.1"/>
    </source>
</evidence>
<dbReference type="AlphaFoldDB" id="A0A375A781"/>
<gene>
    <name evidence="8" type="primary">fimB</name>
    <name evidence="8" type="ORF">DAQ1742_00926</name>
</gene>
<evidence type="ECO:0000256" key="2">
    <source>
        <dbReference type="ARBA" id="ARBA00022558"/>
    </source>
</evidence>
<keyword evidence="6" id="KW-0233">DNA recombination</keyword>
<accession>A0A375A781</accession>
<evidence type="ECO:0000256" key="1">
    <source>
        <dbReference type="ARBA" id="ARBA00008857"/>
    </source>
</evidence>
<evidence type="ECO:0000256" key="4">
    <source>
        <dbReference type="ARBA" id="ARBA00023015"/>
    </source>
</evidence>
<feature type="domain" description="Tyr recombinase" evidence="7">
    <location>
        <begin position="1"/>
        <end position="151"/>
    </location>
</feature>
<evidence type="ECO:0000259" key="7">
    <source>
        <dbReference type="PROSITE" id="PS51898"/>
    </source>
</evidence>
<sequence length="154" mass="17882">MSFLHGYRISELLSLKISDVDMMSRQIYIRRKKNGFSSIHPLEPSEYSCLLTWLDIRKSYGPSQHSNRIFITERSGSLSRKQAWFIIKECGRKADIPIPSYPHMLRHSCGYALANGGADTRLIQDYLGHRNIRHTVHYTKCNPARFAEFTHILL</sequence>
<dbReference type="GO" id="GO:0003677">
    <property type="term" value="F:DNA binding"/>
    <property type="evidence" value="ECO:0007669"/>
    <property type="project" value="InterPro"/>
</dbReference>
<dbReference type="PANTHER" id="PTHR30349:SF62">
    <property type="entry name" value="TYPE 1 FIMBRIAE REGULATORY PROTEIN FIMB-RELATED"/>
    <property type="match status" value="1"/>
</dbReference>
<evidence type="ECO:0000256" key="3">
    <source>
        <dbReference type="ARBA" id="ARBA00022908"/>
    </source>
</evidence>
<dbReference type="InterPro" id="IPR013762">
    <property type="entry name" value="Integrase-like_cat_sf"/>
</dbReference>
<protein>
    <submittedName>
        <fullName evidence="8">Type 1 fimbriae regulatory protein FimB</fullName>
    </submittedName>
</protein>
<dbReference type="GO" id="GO:0006310">
    <property type="term" value="P:DNA recombination"/>
    <property type="evidence" value="ECO:0007669"/>
    <property type="project" value="UniProtKB-KW"/>
</dbReference>
<organism evidence="8 9">
    <name type="scientific">Dickeya aquatica</name>
    <dbReference type="NCBI Taxonomy" id="1401087"/>
    <lineage>
        <taxon>Bacteria</taxon>
        <taxon>Pseudomonadati</taxon>
        <taxon>Pseudomonadota</taxon>
        <taxon>Gammaproteobacteria</taxon>
        <taxon>Enterobacterales</taxon>
        <taxon>Pectobacteriaceae</taxon>
        <taxon>Dickeya</taxon>
    </lineage>
</organism>
<dbReference type="KEGG" id="daq:DAQ1742_00926"/>
<reference evidence="8 9" key="1">
    <citation type="submission" date="2016-09" db="EMBL/GenBank/DDBJ databases">
        <authorList>
            <person name="Reverchon S."/>
            <person name="Nasser W."/>
            <person name="Leonard S."/>
            <person name="Brochier C."/>
            <person name="Duprey A."/>
        </authorList>
    </citation>
    <scope>NUCLEOTIDE SEQUENCE [LARGE SCALE GENOMIC DNA]</scope>
    <source>
        <strain evidence="8 9">174/2</strain>
    </source>
</reference>